<dbReference type="GO" id="GO:0005737">
    <property type="term" value="C:cytoplasm"/>
    <property type="evidence" value="ECO:0007669"/>
    <property type="project" value="UniProtKB-SubCell"/>
</dbReference>
<dbReference type="EMBL" id="QUAH01000005">
    <property type="protein sequence ID" value="RFT16135.1"/>
    <property type="molecule type" value="Genomic_DNA"/>
</dbReference>
<dbReference type="GO" id="GO:0000774">
    <property type="term" value="F:adenyl-nucleotide exchange factor activity"/>
    <property type="evidence" value="ECO:0007669"/>
    <property type="project" value="InterPro"/>
</dbReference>
<dbReference type="GO" id="GO:0051082">
    <property type="term" value="F:unfolded protein binding"/>
    <property type="evidence" value="ECO:0007669"/>
    <property type="project" value="TreeGrafter"/>
</dbReference>
<dbReference type="CDD" id="cd00446">
    <property type="entry name" value="GrpE"/>
    <property type="match status" value="1"/>
</dbReference>
<dbReference type="Proteomes" id="UP000257323">
    <property type="component" value="Unassembled WGS sequence"/>
</dbReference>
<gene>
    <name evidence="3" type="primary">grpE</name>
    <name evidence="7" type="ORF">OP8BY_2141</name>
</gene>
<evidence type="ECO:0000256" key="3">
    <source>
        <dbReference type="HAMAP-Rule" id="MF_01151"/>
    </source>
</evidence>
<proteinExistence type="inferred from homology"/>
<dbReference type="SUPFAM" id="SSF51064">
    <property type="entry name" value="Head domain of nucleotide exchange factor GrpE"/>
    <property type="match status" value="1"/>
</dbReference>
<dbReference type="SUPFAM" id="SSF58014">
    <property type="entry name" value="Coiled-coil domain of nucleotide exchange factor GrpE"/>
    <property type="match status" value="1"/>
</dbReference>
<evidence type="ECO:0000256" key="4">
    <source>
        <dbReference type="RuleBase" id="RU000639"/>
    </source>
</evidence>
<keyword evidence="3" id="KW-0963">Cytoplasm</keyword>
<accession>A0A3E2BN02</accession>
<evidence type="ECO:0000313" key="7">
    <source>
        <dbReference type="EMBL" id="RFT16135.1"/>
    </source>
</evidence>
<comment type="subunit">
    <text evidence="3">Homodimer.</text>
</comment>
<dbReference type="GO" id="GO:0051087">
    <property type="term" value="F:protein-folding chaperone binding"/>
    <property type="evidence" value="ECO:0007669"/>
    <property type="project" value="InterPro"/>
</dbReference>
<feature type="compositionally biased region" description="Basic and acidic residues" evidence="6">
    <location>
        <begin position="14"/>
        <end position="33"/>
    </location>
</feature>
<protein>
    <recommendedName>
        <fullName evidence="3 4">Protein GrpE</fullName>
    </recommendedName>
    <alternativeName>
        <fullName evidence="3">HSP-70 cofactor</fullName>
    </alternativeName>
</protein>
<evidence type="ECO:0000256" key="5">
    <source>
        <dbReference type="RuleBase" id="RU004478"/>
    </source>
</evidence>
<dbReference type="NCBIfam" id="NF010738">
    <property type="entry name" value="PRK14140.1"/>
    <property type="match status" value="1"/>
</dbReference>
<dbReference type="PANTHER" id="PTHR21237">
    <property type="entry name" value="GRPE PROTEIN"/>
    <property type="match status" value="1"/>
</dbReference>
<name>A0A3E2BN02_9BACT</name>
<comment type="subcellular location">
    <subcellularLocation>
        <location evidence="3">Cytoplasm</location>
    </subcellularLocation>
</comment>
<dbReference type="PROSITE" id="PS01071">
    <property type="entry name" value="GRPE"/>
    <property type="match status" value="1"/>
</dbReference>
<dbReference type="AlphaFoldDB" id="A0A3E2BN02"/>
<reference evidence="7 8" key="1">
    <citation type="submission" date="2018-08" db="EMBL/GenBank/DDBJ databases">
        <title>Genome analysis of the thermophilic bacterium of the candidate phylum Aminicenantes from deep subsurface aquifer revealed its physiology and ecological role.</title>
        <authorList>
            <person name="Kadnikov V.V."/>
            <person name="Mardanov A.V."/>
            <person name="Beletsky A.V."/>
            <person name="Karnachuk O.V."/>
            <person name="Ravin N.V."/>
        </authorList>
    </citation>
    <scope>NUCLEOTIDE SEQUENCE [LARGE SCALE GENOMIC DNA]</scope>
    <source>
        <strain evidence="7">BY38</strain>
    </source>
</reference>
<dbReference type="GO" id="GO:0006457">
    <property type="term" value="P:protein folding"/>
    <property type="evidence" value="ECO:0007669"/>
    <property type="project" value="InterPro"/>
</dbReference>
<evidence type="ECO:0000256" key="6">
    <source>
        <dbReference type="SAM" id="MobiDB-lite"/>
    </source>
</evidence>
<comment type="function">
    <text evidence="3 4">Participates actively in the response to hyperosmotic and heat shock by preventing the aggregation of stress-denatured proteins, in association with DnaK and GrpE. It is the nucleotide exchange factor for DnaK and may function as a thermosensor. Unfolded proteins bind initially to DnaJ; upon interaction with the DnaJ-bound protein, DnaK hydrolyzes its bound ATP, resulting in the formation of a stable complex. GrpE releases ADP from DnaK; ATP binding to DnaK triggers the release of the substrate protein, thus completing the reaction cycle. Several rounds of ATP-dependent interactions between DnaJ, DnaK and GrpE are required for fully efficient folding.</text>
</comment>
<keyword evidence="3 4" id="KW-0346">Stress response</keyword>
<keyword evidence="2 3" id="KW-0143">Chaperone</keyword>
<sequence length="241" mass="27752">MSGKKTESSQPVDQNKKEKPDEKAELKVKDGARATEAGFKVSEQEEIEYLQEEREGKEAPCAAGREPGGDQPDLKETINKLQAELEGKDREISELKKAVEELKDKFLRSVAELDNIRKRTEREKEEFFQYALSDLLRDILPILDNFERALKTSEEEVDGKTFREGVELIYRMLLNLVKKHGVRPIELESKRFDPSLHHALVSEESAEVSEPEIKEELQKGYLLHNRLLRPTMVKVIIPKKN</sequence>
<dbReference type="PRINTS" id="PR00773">
    <property type="entry name" value="GRPEPROTEIN"/>
</dbReference>
<evidence type="ECO:0000256" key="2">
    <source>
        <dbReference type="ARBA" id="ARBA00023186"/>
    </source>
</evidence>
<organism evidence="7 8">
    <name type="scientific">Candidatus Saccharicenans subterraneus</name>
    <dbReference type="NCBI Taxonomy" id="2508984"/>
    <lineage>
        <taxon>Bacteria</taxon>
        <taxon>Candidatus Aminicenantota</taxon>
        <taxon>Candidatus Aminicenantia</taxon>
        <taxon>Candidatus Aminicenantales</taxon>
        <taxon>Candidatus Saccharicenantaceae</taxon>
        <taxon>Candidatus Saccharicenans</taxon>
    </lineage>
</organism>
<evidence type="ECO:0000313" key="8">
    <source>
        <dbReference type="Proteomes" id="UP000257323"/>
    </source>
</evidence>
<feature type="region of interest" description="Disordered" evidence="6">
    <location>
        <begin position="1"/>
        <end position="75"/>
    </location>
</feature>
<dbReference type="Gene3D" id="3.90.20.20">
    <property type="match status" value="1"/>
</dbReference>
<evidence type="ECO:0000256" key="1">
    <source>
        <dbReference type="ARBA" id="ARBA00009054"/>
    </source>
</evidence>
<dbReference type="HAMAP" id="MF_01151">
    <property type="entry name" value="GrpE"/>
    <property type="match status" value="1"/>
</dbReference>
<dbReference type="Gene3D" id="2.30.22.10">
    <property type="entry name" value="Head domain of nucleotide exchange factor GrpE"/>
    <property type="match status" value="1"/>
</dbReference>
<dbReference type="GO" id="GO:0042803">
    <property type="term" value="F:protein homodimerization activity"/>
    <property type="evidence" value="ECO:0007669"/>
    <property type="project" value="InterPro"/>
</dbReference>
<comment type="similarity">
    <text evidence="1 3 5">Belongs to the GrpE family.</text>
</comment>
<dbReference type="InterPro" id="IPR000740">
    <property type="entry name" value="GrpE"/>
</dbReference>
<dbReference type="InterPro" id="IPR009012">
    <property type="entry name" value="GrpE_head"/>
</dbReference>
<comment type="caution">
    <text evidence="7">The sequence shown here is derived from an EMBL/GenBank/DDBJ whole genome shotgun (WGS) entry which is preliminary data.</text>
</comment>
<dbReference type="PANTHER" id="PTHR21237:SF23">
    <property type="entry name" value="GRPE PROTEIN HOMOLOG, MITOCHONDRIAL"/>
    <property type="match status" value="1"/>
</dbReference>
<dbReference type="Pfam" id="PF01025">
    <property type="entry name" value="GrpE"/>
    <property type="match status" value="1"/>
</dbReference>
<dbReference type="InterPro" id="IPR013805">
    <property type="entry name" value="GrpE_CC"/>
</dbReference>